<dbReference type="PANTHER" id="PTHR30185:SF13">
    <property type="entry name" value="LICABCH OPERON REGULATOR-RELATED"/>
    <property type="match status" value="1"/>
</dbReference>
<reference evidence="4" key="1">
    <citation type="submission" date="2023-08" db="EMBL/GenBank/DDBJ databases">
        <title>Genomic characterization of piscicolin 126 produced by Carnobacterium maltaromaticum CM22 strain isolated from salmon (Salmo salar).</title>
        <authorList>
            <person name="Gonzalez-Gragera E."/>
            <person name="Garcia-Lopez J.D."/>
            <person name="Teso-Perez C."/>
            <person name="Gimenez-Hernandez I."/>
            <person name="Peralta-Sanchez J.M."/>
            <person name="Valdivia E."/>
            <person name="Montalban-Lopez M."/>
            <person name="Martin-Platero A.M."/>
            <person name="Banos A."/>
            <person name="Martinez-Bueno M."/>
        </authorList>
    </citation>
    <scope>NUCLEOTIDE SEQUENCE</scope>
    <source>
        <strain evidence="4">CM22</strain>
    </source>
</reference>
<evidence type="ECO:0000259" key="3">
    <source>
        <dbReference type="Pfam" id="PF05043"/>
    </source>
</evidence>
<keyword evidence="1" id="KW-0805">Transcription regulation</keyword>
<sequence>MNVFLERISLRKMYLLSLLDSEKRGFSIKELEQELGHNSKTITKMVQSLKIELAPWQNSITLVTNNDRTLSLKKKASFSLETINLYYLKESFIFKACDAIFNEEFIDIATFSSANYISYSTLYGRLNEIKPLLEHYSIEFKANNMASFEGEEKQIRYFFYHFYWSTHWGMEWPFQKIDKNQFCEIIKRIEGLRKTTTLYISEQESIAFWLGVITTRINLGHTIEQVGLYNSIIDDNSAFTYFKNALLEEFKQLFPTISESDLLNEIQFLYVVMYSNDYFEMDDPQISETLIFSQNRNGEIFGATNHWLKVCSDFFEVSLSAAEYGAIYANLIHLHAEIAFFKGNISVFFNDYLEVSHIKDETNDFYDSLMDFFYQKLIENKKYKKIFINKERLLPRYKMIARKFINIDSQKNSIKVHLISVYGNKKLAYLQNLINRSNEEHLEFSEDYNNVDLIVSDRLYAGISQLNTPMIIWGEEPDENDLAEVNKVIKKISFDKMHKKLVKYTHFPAI</sequence>
<name>A0AAW9K8E3_CARML</name>
<evidence type="ECO:0000256" key="2">
    <source>
        <dbReference type="ARBA" id="ARBA00023163"/>
    </source>
</evidence>
<dbReference type="InterPro" id="IPR007737">
    <property type="entry name" value="Mga_HTH"/>
</dbReference>
<accession>A0AAW9K8E3</accession>
<evidence type="ECO:0000256" key="1">
    <source>
        <dbReference type="ARBA" id="ARBA00023015"/>
    </source>
</evidence>
<dbReference type="RefSeq" id="WP_322808811.1">
    <property type="nucleotide sequence ID" value="NZ_JAVBVO010000003.1"/>
</dbReference>
<gene>
    <name evidence="4" type="ORF">RAK27_07700</name>
</gene>
<keyword evidence="2" id="KW-0804">Transcription</keyword>
<evidence type="ECO:0000313" key="4">
    <source>
        <dbReference type="EMBL" id="MDZ5758548.1"/>
    </source>
</evidence>
<organism evidence="4 5">
    <name type="scientific">Carnobacterium maltaromaticum</name>
    <name type="common">Carnobacterium piscicola</name>
    <dbReference type="NCBI Taxonomy" id="2751"/>
    <lineage>
        <taxon>Bacteria</taxon>
        <taxon>Bacillati</taxon>
        <taxon>Bacillota</taxon>
        <taxon>Bacilli</taxon>
        <taxon>Lactobacillales</taxon>
        <taxon>Carnobacteriaceae</taxon>
        <taxon>Carnobacterium</taxon>
    </lineage>
</organism>
<proteinExistence type="predicted"/>
<dbReference type="EMBL" id="JAVBVO010000003">
    <property type="protein sequence ID" value="MDZ5758548.1"/>
    <property type="molecule type" value="Genomic_DNA"/>
</dbReference>
<dbReference type="InterPro" id="IPR050661">
    <property type="entry name" value="BglG_antiterminators"/>
</dbReference>
<comment type="caution">
    <text evidence="4">The sequence shown here is derived from an EMBL/GenBank/DDBJ whole genome shotgun (WGS) entry which is preliminary data.</text>
</comment>
<evidence type="ECO:0000313" key="5">
    <source>
        <dbReference type="Proteomes" id="UP001290462"/>
    </source>
</evidence>
<dbReference type="AlphaFoldDB" id="A0AAW9K8E3"/>
<protein>
    <submittedName>
        <fullName evidence="4">Helix-turn-helix domain-containing protein</fullName>
    </submittedName>
</protein>
<dbReference type="Proteomes" id="UP001290462">
    <property type="component" value="Unassembled WGS sequence"/>
</dbReference>
<feature type="domain" description="Mga helix-turn-helix" evidence="3">
    <location>
        <begin position="78"/>
        <end position="163"/>
    </location>
</feature>
<dbReference type="Pfam" id="PF05043">
    <property type="entry name" value="Mga"/>
    <property type="match status" value="1"/>
</dbReference>
<dbReference type="PANTHER" id="PTHR30185">
    <property type="entry name" value="CRYPTIC BETA-GLUCOSIDE BGL OPERON ANTITERMINATOR"/>
    <property type="match status" value="1"/>
</dbReference>